<dbReference type="GO" id="GO:0006098">
    <property type="term" value="P:pentose-phosphate shunt"/>
    <property type="evidence" value="ECO:0007669"/>
    <property type="project" value="InterPro"/>
</dbReference>
<dbReference type="Pfam" id="PF01182">
    <property type="entry name" value="Glucosamine_iso"/>
    <property type="match status" value="1"/>
</dbReference>
<protein>
    <recommendedName>
        <fullName evidence="6 7">6-phosphogluconolactonase</fullName>
        <shortName evidence="7">6PGL</shortName>
        <ecNumber evidence="5 7">3.1.1.31</ecNumber>
    </recommendedName>
</protein>
<dbReference type="PANTHER" id="PTHR11054:SF0">
    <property type="entry name" value="6-PHOSPHOGLUCONOLACTONASE"/>
    <property type="match status" value="1"/>
</dbReference>
<proteinExistence type="inferred from homology"/>
<comment type="similarity">
    <text evidence="4 7">Belongs to the glucosamine/galactosamine-6-phosphate isomerase family. 6-phosphogluconolactonase subfamily.</text>
</comment>
<organism evidence="9 10">
    <name type="scientific">Candidatus Nitrospira allomarina</name>
    <dbReference type="NCBI Taxonomy" id="3020900"/>
    <lineage>
        <taxon>Bacteria</taxon>
        <taxon>Pseudomonadati</taxon>
        <taxon>Nitrospirota</taxon>
        <taxon>Nitrospiria</taxon>
        <taxon>Nitrospirales</taxon>
        <taxon>Nitrospiraceae</taxon>
        <taxon>Nitrospira</taxon>
    </lineage>
</organism>
<dbReference type="Gene3D" id="3.40.50.1360">
    <property type="match status" value="1"/>
</dbReference>
<evidence type="ECO:0000256" key="4">
    <source>
        <dbReference type="ARBA" id="ARBA00010662"/>
    </source>
</evidence>
<keyword evidence="7 9" id="KW-0378">Hydrolase</keyword>
<dbReference type="AlphaFoldDB" id="A0AA96GE30"/>
<comment type="catalytic activity">
    <reaction evidence="1 7">
        <text>6-phospho-D-glucono-1,5-lactone + H2O = 6-phospho-D-gluconate + H(+)</text>
        <dbReference type="Rhea" id="RHEA:12556"/>
        <dbReference type="ChEBI" id="CHEBI:15377"/>
        <dbReference type="ChEBI" id="CHEBI:15378"/>
        <dbReference type="ChEBI" id="CHEBI:57955"/>
        <dbReference type="ChEBI" id="CHEBI:58759"/>
        <dbReference type="EC" id="3.1.1.31"/>
    </reaction>
</comment>
<evidence type="ECO:0000313" key="10">
    <source>
        <dbReference type="Proteomes" id="UP001302719"/>
    </source>
</evidence>
<dbReference type="NCBIfam" id="TIGR01198">
    <property type="entry name" value="pgl"/>
    <property type="match status" value="1"/>
</dbReference>
<accession>A0AA96GE30</accession>
<dbReference type="InterPro" id="IPR037171">
    <property type="entry name" value="NagB/RpiA_transferase-like"/>
</dbReference>
<dbReference type="GO" id="GO:0005975">
    <property type="term" value="P:carbohydrate metabolic process"/>
    <property type="evidence" value="ECO:0007669"/>
    <property type="project" value="UniProtKB-UniRule"/>
</dbReference>
<comment type="pathway">
    <text evidence="3 7">Carbohydrate degradation; pentose phosphate pathway; D-ribulose 5-phosphate from D-glucose 6-phosphate (oxidative stage): step 2/3.</text>
</comment>
<evidence type="ECO:0000259" key="8">
    <source>
        <dbReference type="Pfam" id="PF01182"/>
    </source>
</evidence>
<dbReference type="PANTHER" id="PTHR11054">
    <property type="entry name" value="6-PHOSPHOGLUCONOLACTONASE"/>
    <property type="match status" value="1"/>
</dbReference>
<gene>
    <name evidence="7 9" type="primary">pgl</name>
    <name evidence="9" type="ORF">PP769_01665</name>
</gene>
<evidence type="ECO:0000313" key="9">
    <source>
        <dbReference type="EMBL" id="WNM58495.1"/>
    </source>
</evidence>
<evidence type="ECO:0000256" key="1">
    <source>
        <dbReference type="ARBA" id="ARBA00000832"/>
    </source>
</evidence>
<feature type="domain" description="Glucosamine/galactosamine-6-phosphate isomerase" evidence="8">
    <location>
        <begin position="11"/>
        <end position="234"/>
    </location>
</feature>
<dbReference type="EC" id="3.1.1.31" evidence="5 7"/>
<dbReference type="InterPro" id="IPR006148">
    <property type="entry name" value="Glc/Gal-6P_isomerase"/>
</dbReference>
<dbReference type="InterPro" id="IPR039104">
    <property type="entry name" value="6PGL"/>
</dbReference>
<evidence type="ECO:0000256" key="5">
    <source>
        <dbReference type="ARBA" id="ARBA00013198"/>
    </source>
</evidence>
<keyword evidence="10" id="KW-1185">Reference proteome</keyword>
<dbReference type="GO" id="GO:0017057">
    <property type="term" value="F:6-phosphogluconolactonase activity"/>
    <property type="evidence" value="ECO:0007669"/>
    <property type="project" value="UniProtKB-UniRule"/>
</dbReference>
<dbReference type="CDD" id="cd01400">
    <property type="entry name" value="6PGL"/>
    <property type="match status" value="1"/>
</dbReference>
<evidence type="ECO:0000256" key="3">
    <source>
        <dbReference type="ARBA" id="ARBA00004961"/>
    </source>
</evidence>
<dbReference type="SUPFAM" id="SSF100950">
    <property type="entry name" value="NagB/RpiA/CoA transferase-like"/>
    <property type="match status" value="1"/>
</dbReference>
<name>A0AA96GE30_9BACT</name>
<dbReference type="KEGG" id="nall:PP769_01665"/>
<dbReference type="EMBL" id="CP116967">
    <property type="protein sequence ID" value="WNM58495.1"/>
    <property type="molecule type" value="Genomic_DNA"/>
</dbReference>
<dbReference type="RefSeq" id="WP_312644416.1">
    <property type="nucleotide sequence ID" value="NZ_CP116967.1"/>
</dbReference>
<evidence type="ECO:0000256" key="6">
    <source>
        <dbReference type="ARBA" id="ARBA00020337"/>
    </source>
</evidence>
<sequence>MSRIIIITPTIDQLFIAAAKEVVQVVLDCRKAGRDCRVALAGGSTPRGLYRLLTGAPYRTQISWNHLRVFWGDERTVPPDHQDSNFRMAKEALLSHVPIPSSQVFRIEGEVPADEAAARYESVLQDQFHLSSGERPQFDLILLGMGPDGHTASLFPGTSAVAESEKLVSAPWVEKLQTHRVTLTPPVLNAAKHVVFLVSGVDKATALQVVLEGPADPARYPAQVVNPPTGHLVWLVNQDAAGLLKKESMTSPV</sequence>
<reference evidence="9 10" key="1">
    <citation type="submission" date="2023-01" db="EMBL/GenBank/DDBJ databases">
        <title>Cultivation and genomic characterization of new, ubiquitous marine nitrite-oxidizing bacteria from the Nitrospirales.</title>
        <authorList>
            <person name="Mueller A.J."/>
            <person name="Daebeler A."/>
            <person name="Herbold C.W."/>
            <person name="Kirkegaard R.H."/>
            <person name="Daims H."/>
        </authorList>
    </citation>
    <scope>NUCLEOTIDE SEQUENCE [LARGE SCALE GENOMIC DNA]</scope>
    <source>
        <strain evidence="9 10">VA</strain>
    </source>
</reference>
<dbReference type="InterPro" id="IPR005900">
    <property type="entry name" value="6-phosphogluconolactonase_DevB"/>
</dbReference>
<dbReference type="Proteomes" id="UP001302719">
    <property type="component" value="Chromosome"/>
</dbReference>
<evidence type="ECO:0000256" key="7">
    <source>
        <dbReference type="RuleBase" id="RU365095"/>
    </source>
</evidence>
<evidence type="ECO:0000256" key="2">
    <source>
        <dbReference type="ARBA" id="ARBA00002681"/>
    </source>
</evidence>
<comment type="function">
    <text evidence="2 7">Hydrolysis of 6-phosphogluconolactone to 6-phosphogluconate.</text>
</comment>